<comment type="similarity">
    <text evidence="1">Belongs to the AHA1 family.</text>
</comment>
<accession>A0ABW3CIP3</accession>
<dbReference type="InterPro" id="IPR023393">
    <property type="entry name" value="START-like_dom_sf"/>
</dbReference>
<name>A0ABW3CIP3_9ACTN</name>
<keyword evidence="4" id="KW-1185">Reference proteome</keyword>
<protein>
    <submittedName>
        <fullName evidence="3">SRPBCC domain-containing protein</fullName>
    </submittedName>
</protein>
<feature type="non-terminal residue" evidence="3">
    <location>
        <position position="136"/>
    </location>
</feature>
<comment type="caution">
    <text evidence="3">The sequence shown here is derived from an EMBL/GenBank/DDBJ whole genome shotgun (WGS) entry which is preliminary data.</text>
</comment>
<dbReference type="Pfam" id="PF08327">
    <property type="entry name" value="AHSA1"/>
    <property type="match status" value="1"/>
</dbReference>
<dbReference type="InterPro" id="IPR013538">
    <property type="entry name" value="ASHA1/2-like_C"/>
</dbReference>
<sequence>MEQIEPIRHSLMIEADQERTFHAFARRLGTWWPMQDRVLESPRGRELRVEEYAGGRIYEGDGQTAEHEFGRVVAWEPPHSFAFTWRSGSDAESTRVELRFQRLGPALTRVVVAQRGWETLSTALLESYTDDAGGWL</sequence>
<proteinExistence type="inferred from homology"/>
<dbReference type="Proteomes" id="UP001597083">
    <property type="component" value="Unassembled WGS sequence"/>
</dbReference>
<dbReference type="EMBL" id="JBHTIR010002510">
    <property type="protein sequence ID" value="MFD0853872.1"/>
    <property type="molecule type" value="Genomic_DNA"/>
</dbReference>
<dbReference type="SUPFAM" id="SSF55961">
    <property type="entry name" value="Bet v1-like"/>
    <property type="match status" value="1"/>
</dbReference>
<reference evidence="4" key="1">
    <citation type="journal article" date="2019" name="Int. J. Syst. Evol. Microbiol.">
        <title>The Global Catalogue of Microorganisms (GCM) 10K type strain sequencing project: providing services to taxonomists for standard genome sequencing and annotation.</title>
        <authorList>
            <consortium name="The Broad Institute Genomics Platform"/>
            <consortium name="The Broad Institute Genome Sequencing Center for Infectious Disease"/>
            <person name="Wu L."/>
            <person name="Ma J."/>
        </authorList>
    </citation>
    <scope>NUCLEOTIDE SEQUENCE [LARGE SCALE GENOMIC DNA]</scope>
    <source>
        <strain evidence="4">JCM 31696</strain>
    </source>
</reference>
<evidence type="ECO:0000256" key="1">
    <source>
        <dbReference type="ARBA" id="ARBA00006817"/>
    </source>
</evidence>
<organism evidence="3 4">
    <name type="scientific">Actinomadura adrarensis</name>
    <dbReference type="NCBI Taxonomy" id="1819600"/>
    <lineage>
        <taxon>Bacteria</taxon>
        <taxon>Bacillati</taxon>
        <taxon>Actinomycetota</taxon>
        <taxon>Actinomycetes</taxon>
        <taxon>Streptosporangiales</taxon>
        <taxon>Thermomonosporaceae</taxon>
        <taxon>Actinomadura</taxon>
    </lineage>
</organism>
<dbReference type="Gene3D" id="3.30.530.20">
    <property type="match status" value="1"/>
</dbReference>
<evidence type="ECO:0000259" key="2">
    <source>
        <dbReference type="Pfam" id="PF08327"/>
    </source>
</evidence>
<feature type="domain" description="Activator of Hsp90 ATPase homologue 1/2-like C-terminal" evidence="2">
    <location>
        <begin position="16"/>
        <end position="121"/>
    </location>
</feature>
<gene>
    <name evidence="3" type="ORF">ACFQ07_16660</name>
</gene>
<evidence type="ECO:0000313" key="3">
    <source>
        <dbReference type="EMBL" id="MFD0853872.1"/>
    </source>
</evidence>
<evidence type="ECO:0000313" key="4">
    <source>
        <dbReference type="Proteomes" id="UP001597083"/>
    </source>
</evidence>